<dbReference type="Pfam" id="PF03140">
    <property type="entry name" value="DUF247"/>
    <property type="match status" value="1"/>
</dbReference>
<dbReference type="PANTHER" id="PTHR31170">
    <property type="entry name" value="BNAC04G53230D PROTEIN"/>
    <property type="match status" value="1"/>
</dbReference>
<evidence type="ECO:0000313" key="2">
    <source>
        <dbReference type="EMBL" id="KAJ4802509.1"/>
    </source>
</evidence>
<keyword evidence="1" id="KW-1133">Transmembrane helix</keyword>
<organism evidence="2 3">
    <name type="scientific">Rhynchospora pubera</name>
    <dbReference type="NCBI Taxonomy" id="906938"/>
    <lineage>
        <taxon>Eukaryota</taxon>
        <taxon>Viridiplantae</taxon>
        <taxon>Streptophyta</taxon>
        <taxon>Embryophyta</taxon>
        <taxon>Tracheophyta</taxon>
        <taxon>Spermatophyta</taxon>
        <taxon>Magnoliopsida</taxon>
        <taxon>Liliopsida</taxon>
        <taxon>Poales</taxon>
        <taxon>Cyperaceae</taxon>
        <taxon>Cyperoideae</taxon>
        <taxon>Rhynchosporeae</taxon>
        <taxon>Rhynchospora</taxon>
    </lineage>
</organism>
<comment type="caution">
    <text evidence="2">The sequence shown here is derived from an EMBL/GenBank/DDBJ whole genome shotgun (WGS) entry which is preliminary data.</text>
</comment>
<keyword evidence="3" id="KW-1185">Reference proteome</keyword>
<gene>
    <name evidence="2" type="ORF">LUZ62_015075</name>
</gene>
<dbReference type="PANTHER" id="PTHR31170:SF25">
    <property type="entry name" value="BNAA09G04570D PROTEIN"/>
    <property type="match status" value="1"/>
</dbReference>
<proteinExistence type="predicted"/>
<sequence length="301" mass="34535">MLLDGAFLIELFKESGRGYTQIPYETVKSMKKDFLMLQNQIPYSVLQGIFEIQEGESARTTLDLHVICLQFFDICNPYKKVCNLKENPKHILHLYYIAFTKPQPSSSYDCTSMLLKSQNITIPSATQLRDHGIKLERTSQRDHSTYVQFLNDTLGLPFLDLNHIKRCALANMVVYEEINQGTNKPIASLCCFYNCLLRTEEDVAYLSKKEIIANRIGNHKDVIELFSGICFDLDIDQSSNYLSEASLDINRSYQSKLKGWFGRFRRQFCGWPIAVAVSFVAFLNALGSISLVISHIEKYFE</sequence>
<feature type="transmembrane region" description="Helical" evidence="1">
    <location>
        <begin position="271"/>
        <end position="293"/>
    </location>
</feature>
<dbReference type="EMBL" id="JAMFTS010000001">
    <property type="protein sequence ID" value="KAJ4802509.1"/>
    <property type="molecule type" value="Genomic_DNA"/>
</dbReference>
<accession>A0AAV8GE70</accession>
<dbReference type="InterPro" id="IPR004158">
    <property type="entry name" value="DUF247_pln"/>
</dbReference>
<keyword evidence="1" id="KW-0472">Membrane</keyword>
<dbReference type="AlphaFoldDB" id="A0AAV8GE70"/>
<reference evidence="2" key="1">
    <citation type="submission" date="2022-08" db="EMBL/GenBank/DDBJ databases">
        <authorList>
            <person name="Marques A."/>
        </authorList>
    </citation>
    <scope>NUCLEOTIDE SEQUENCE</scope>
    <source>
        <strain evidence="2">RhyPub2mFocal</strain>
        <tissue evidence="2">Leaves</tissue>
    </source>
</reference>
<protein>
    <submittedName>
        <fullName evidence="2">Uncharacterized protein</fullName>
    </submittedName>
</protein>
<evidence type="ECO:0000256" key="1">
    <source>
        <dbReference type="SAM" id="Phobius"/>
    </source>
</evidence>
<keyword evidence="1" id="KW-0812">Transmembrane</keyword>
<evidence type="ECO:0000313" key="3">
    <source>
        <dbReference type="Proteomes" id="UP001140206"/>
    </source>
</evidence>
<dbReference type="Proteomes" id="UP001140206">
    <property type="component" value="Chromosome 1"/>
</dbReference>
<name>A0AAV8GE70_9POAL</name>